<dbReference type="EMBL" id="HG793136">
    <property type="protein sequence ID" value="CRL19503.1"/>
    <property type="molecule type" value="Genomic_DNA"/>
</dbReference>
<name>A0A0G4NZM0_PENC3</name>
<dbReference type="AlphaFoldDB" id="A0A0G4NZM0"/>
<gene>
    <name evidence="1" type="ORF">PCAMFM013_S003g000294</name>
</gene>
<sequence>MIGTIFWECVCCPFKESRSLKVKFRSSDPGSCWTAVWSFILPAKRRVYIHTVCRTCIEERDFTFPDEQLSVIFKARELYYFENRSSWASTSWRYWVPSSECQAVNNMILRNGKLTISLAINVSLS</sequence>
<organism evidence="1 2">
    <name type="scientific">Penicillium camemberti (strain FM 013)</name>
    <dbReference type="NCBI Taxonomy" id="1429867"/>
    <lineage>
        <taxon>Eukaryota</taxon>
        <taxon>Fungi</taxon>
        <taxon>Dikarya</taxon>
        <taxon>Ascomycota</taxon>
        <taxon>Pezizomycotina</taxon>
        <taxon>Eurotiomycetes</taxon>
        <taxon>Eurotiomycetidae</taxon>
        <taxon>Eurotiales</taxon>
        <taxon>Aspergillaceae</taxon>
        <taxon>Penicillium</taxon>
    </lineage>
</organism>
<proteinExistence type="predicted"/>
<accession>A0A0G4NZM0</accession>
<reference evidence="1 2" key="1">
    <citation type="journal article" date="2014" name="Nat. Commun.">
        <title>Multiple recent horizontal transfers of a large genomic region in cheese making fungi.</title>
        <authorList>
            <person name="Cheeseman K."/>
            <person name="Ropars J."/>
            <person name="Renault P."/>
            <person name="Dupont J."/>
            <person name="Gouzy J."/>
            <person name="Branca A."/>
            <person name="Abraham A.L."/>
            <person name="Ceppi M."/>
            <person name="Conseiller E."/>
            <person name="Debuchy R."/>
            <person name="Malagnac F."/>
            <person name="Goarin A."/>
            <person name="Silar P."/>
            <person name="Lacoste S."/>
            <person name="Sallet E."/>
            <person name="Bensimon A."/>
            <person name="Giraud T."/>
            <person name="Brygoo Y."/>
        </authorList>
    </citation>
    <scope>NUCLEOTIDE SEQUENCE [LARGE SCALE GENOMIC DNA]</scope>
    <source>
        <strain evidence="2">FM 013</strain>
    </source>
</reference>
<protein>
    <submittedName>
        <fullName evidence="1">Str. FM013</fullName>
    </submittedName>
</protein>
<evidence type="ECO:0000313" key="2">
    <source>
        <dbReference type="Proteomes" id="UP000053732"/>
    </source>
</evidence>
<keyword evidence="2" id="KW-1185">Reference proteome</keyword>
<dbReference type="Proteomes" id="UP000053732">
    <property type="component" value="Unassembled WGS sequence"/>
</dbReference>
<evidence type="ECO:0000313" key="1">
    <source>
        <dbReference type="EMBL" id="CRL19503.1"/>
    </source>
</evidence>